<dbReference type="NCBIfam" id="TIGR01128">
    <property type="entry name" value="holA"/>
    <property type="match status" value="1"/>
</dbReference>
<dbReference type="GO" id="GO:0003677">
    <property type="term" value="F:DNA binding"/>
    <property type="evidence" value="ECO:0007669"/>
    <property type="project" value="InterPro"/>
</dbReference>
<reference evidence="6" key="1">
    <citation type="journal article" date="2020" name="mSystems">
        <title>Genome- and Community-Level Interaction Insights into Carbon Utilization and Element Cycling Functions of Hydrothermarchaeota in Hydrothermal Sediment.</title>
        <authorList>
            <person name="Zhou Z."/>
            <person name="Liu Y."/>
            <person name="Xu W."/>
            <person name="Pan J."/>
            <person name="Luo Z.H."/>
            <person name="Li M."/>
        </authorList>
    </citation>
    <scope>NUCLEOTIDE SEQUENCE [LARGE SCALE GENOMIC DNA]</scope>
    <source>
        <strain evidence="6">SpSt-783</strain>
    </source>
</reference>
<dbReference type="AlphaFoldDB" id="A0A7C6AFT3"/>
<protein>
    <recommendedName>
        <fullName evidence="5">DNA polymerase III delta N-terminal domain-containing protein</fullName>
    </recommendedName>
</protein>
<evidence type="ECO:0000259" key="5">
    <source>
        <dbReference type="Pfam" id="PF06144"/>
    </source>
</evidence>
<dbReference type="GO" id="GO:0003887">
    <property type="term" value="F:DNA-directed DNA polymerase activity"/>
    <property type="evidence" value="ECO:0007669"/>
    <property type="project" value="UniProtKB-KW"/>
</dbReference>
<dbReference type="PANTHER" id="PTHR34388">
    <property type="entry name" value="DNA POLYMERASE III SUBUNIT DELTA"/>
    <property type="match status" value="1"/>
</dbReference>
<organism evidence="6">
    <name type="scientific">candidate division WOR-3 bacterium</name>
    <dbReference type="NCBI Taxonomy" id="2052148"/>
    <lineage>
        <taxon>Bacteria</taxon>
        <taxon>Bacteria division WOR-3</taxon>
    </lineage>
</organism>
<sequence length="310" mass="36303">MIDMANKRNSKDTIYNHYLIMSDEQILIDNTINDIEKTLRVDESFDFETCSIQEYEYPDIINKIFTSPFVSTKRILVLKNIEKKKLNELQEFAKLLKTVPESCCLIMVYYADKKLSRKKVFEDFKKVSEIFSNAHPVTLMPDDTTVYRWIMKKVEGLGLKDRHEIIDYLMEEFSDDITGMKNEIQKIENYLYQTRQMGLSELKDISQGLTDYDIYNIANNFFQRKTEALNQFIRIQPYMRSPMVLIDALARVLCNYAKKSKDEKIIQHITSELSRIDNCVKTGSDFVELNLEIFFIKNLGGISKGAIYGK</sequence>
<dbReference type="GO" id="GO:0009360">
    <property type="term" value="C:DNA polymerase III complex"/>
    <property type="evidence" value="ECO:0007669"/>
    <property type="project" value="InterPro"/>
</dbReference>
<keyword evidence="1" id="KW-0808">Transferase</keyword>
<dbReference type="Gene3D" id="3.40.50.300">
    <property type="entry name" value="P-loop containing nucleotide triphosphate hydrolases"/>
    <property type="match status" value="1"/>
</dbReference>
<keyword evidence="3" id="KW-0235">DNA replication</keyword>
<comment type="caution">
    <text evidence="6">The sequence shown here is derived from an EMBL/GenBank/DDBJ whole genome shotgun (WGS) entry which is preliminary data.</text>
</comment>
<evidence type="ECO:0000256" key="3">
    <source>
        <dbReference type="ARBA" id="ARBA00022705"/>
    </source>
</evidence>
<evidence type="ECO:0000256" key="2">
    <source>
        <dbReference type="ARBA" id="ARBA00022695"/>
    </source>
</evidence>
<accession>A0A7C6AFT3</accession>
<dbReference type="PANTHER" id="PTHR34388:SF1">
    <property type="entry name" value="DNA POLYMERASE III SUBUNIT DELTA"/>
    <property type="match status" value="1"/>
</dbReference>
<dbReference type="SUPFAM" id="SSF52540">
    <property type="entry name" value="P-loop containing nucleoside triphosphate hydrolases"/>
    <property type="match status" value="1"/>
</dbReference>
<keyword evidence="4" id="KW-0239">DNA-directed DNA polymerase</keyword>
<evidence type="ECO:0000256" key="4">
    <source>
        <dbReference type="ARBA" id="ARBA00022932"/>
    </source>
</evidence>
<keyword evidence="2" id="KW-0548">Nucleotidyltransferase</keyword>
<dbReference type="InterPro" id="IPR027417">
    <property type="entry name" value="P-loop_NTPase"/>
</dbReference>
<dbReference type="EMBL" id="DTHJ01000133">
    <property type="protein sequence ID" value="HHS63216.1"/>
    <property type="molecule type" value="Genomic_DNA"/>
</dbReference>
<feature type="domain" description="DNA polymerase III delta N-terminal" evidence="5">
    <location>
        <begin position="18"/>
        <end position="130"/>
    </location>
</feature>
<name>A0A7C6AFT3_UNCW3</name>
<dbReference type="Gene3D" id="1.10.8.60">
    <property type="match status" value="1"/>
</dbReference>
<dbReference type="Pfam" id="PF06144">
    <property type="entry name" value="DNA_pol3_delta"/>
    <property type="match status" value="1"/>
</dbReference>
<dbReference type="InterPro" id="IPR005790">
    <property type="entry name" value="DNA_polIII_delta"/>
</dbReference>
<dbReference type="InterPro" id="IPR010372">
    <property type="entry name" value="DNA_pol3_delta_N"/>
</dbReference>
<gene>
    <name evidence="6" type="ORF">ENV70_06370</name>
</gene>
<dbReference type="GO" id="GO:0006261">
    <property type="term" value="P:DNA-templated DNA replication"/>
    <property type="evidence" value="ECO:0007669"/>
    <property type="project" value="TreeGrafter"/>
</dbReference>
<proteinExistence type="predicted"/>
<evidence type="ECO:0000256" key="1">
    <source>
        <dbReference type="ARBA" id="ARBA00022679"/>
    </source>
</evidence>
<evidence type="ECO:0000313" key="6">
    <source>
        <dbReference type="EMBL" id="HHS63216.1"/>
    </source>
</evidence>